<reference evidence="2 3" key="1">
    <citation type="submission" date="2023-09" db="EMBL/GenBank/DDBJ databases">
        <authorList>
            <person name="Rey-Velasco X."/>
        </authorList>
    </citation>
    <scope>NUCLEOTIDE SEQUENCE [LARGE SCALE GENOMIC DNA]</scope>
    <source>
        <strain evidence="2 3">W345</strain>
    </source>
</reference>
<dbReference type="Gene3D" id="3.20.20.190">
    <property type="entry name" value="Phosphatidylinositol (PI) phosphodiesterase"/>
    <property type="match status" value="1"/>
</dbReference>
<dbReference type="EMBL" id="JAVRIC010000027">
    <property type="protein sequence ID" value="MDT0498825.1"/>
    <property type="molecule type" value="Genomic_DNA"/>
</dbReference>
<sequence length="131" mass="14410">MTAGLIRYPWVDGEGSIQAKKEPGANDCAGLFLGLVACGNDSASQSPPATDSVPLVIAHRGACAYAPEHSFAAYDLAIDMGADCIEQILLGRLRDYELLEAAMRRRQVLIQSFHRRSLTRMPWAWTYTRTP</sequence>
<dbReference type="InterPro" id="IPR017946">
    <property type="entry name" value="PLC-like_Pdiesterase_TIM-brl"/>
</dbReference>
<evidence type="ECO:0000259" key="1">
    <source>
        <dbReference type="PROSITE" id="PS51704"/>
    </source>
</evidence>
<keyword evidence="3" id="KW-1185">Reference proteome</keyword>
<dbReference type="InterPro" id="IPR030395">
    <property type="entry name" value="GP_PDE_dom"/>
</dbReference>
<dbReference type="SUPFAM" id="SSF51695">
    <property type="entry name" value="PLC-like phosphodiesterases"/>
    <property type="match status" value="1"/>
</dbReference>
<evidence type="ECO:0000313" key="2">
    <source>
        <dbReference type="EMBL" id="MDT0498825.1"/>
    </source>
</evidence>
<dbReference type="PROSITE" id="PS51704">
    <property type="entry name" value="GP_PDE"/>
    <property type="match status" value="1"/>
</dbReference>
<organism evidence="2 3">
    <name type="scientific">Banduia mediterranea</name>
    <dbReference type="NCBI Taxonomy" id="3075609"/>
    <lineage>
        <taxon>Bacteria</taxon>
        <taxon>Pseudomonadati</taxon>
        <taxon>Pseudomonadota</taxon>
        <taxon>Gammaproteobacteria</taxon>
        <taxon>Nevskiales</taxon>
        <taxon>Algiphilaceae</taxon>
        <taxon>Banduia</taxon>
    </lineage>
</organism>
<dbReference type="Proteomes" id="UP001254608">
    <property type="component" value="Unassembled WGS sequence"/>
</dbReference>
<evidence type="ECO:0000313" key="3">
    <source>
        <dbReference type="Proteomes" id="UP001254608"/>
    </source>
</evidence>
<accession>A0ABU2WLS5</accession>
<gene>
    <name evidence="2" type="ORF">RM530_15860</name>
</gene>
<dbReference type="Pfam" id="PF03009">
    <property type="entry name" value="GDPD"/>
    <property type="match status" value="1"/>
</dbReference>
<proteinExistence type="predicted"/>
<protein>
    <submittedName>
        <fullName evidence="2">Glycerophosphodiester phosphodiesterase family protein</fullName>
    </submittedName>
</protein>
<dbReference type="RefSeq" id="WP_311366237.1">
    <property type="nucleotide sequence ID" value="NZ_JAVRIC010000027.1"/>
</dbReference>
<feature type="domain" description="GP-PDE" evidence="1">
    <location>
        <begin position="54"/>
        <end position="87"/>
    </location>
</feature>
<comment type="caution">
    <text evidence="2">The sequence shown here is derived from an EMBL/GenBank/DDBJ whole genome shotgun (WGS) entry which is preliminary data.</text>
</comment>
<name>A0ABU2WLS5_9GAMM</name>